<evidence type="ECO:0000313" key="3">
    <source>
        <dbReference type="EMBL" id="PSS28021.1"/>
    </source>
</evidence>
<feature type="compositionally biased region" description="Polar residues" evidence="1">
    <location>
        <begin position="300"/>
        <end position="312"/>
    </location>
</feature>
<keyword evidence="4" id="KW-1185">Reference proteome</keyword>
<feature type="compositionally biased region" description="Pro residues" evidence="1">
    <location>
        <begin position="254"/>
        <end position="265"/>
    </location>
</feature>
<evidence type="ECO:0000256" key="1">
    <source>
        <dbReference type="SAM" id="MobiDB-lite"/>
    </source>
</evidence>
<name>A0A2T3BF45_AMORE</name>
<feature type="domain" description="Nitrogen regulatory protein areA GATA-like" evidence="2">
    <location>
        <begin position="38"/>
        <end position="65"/>
    </location>
</feature>
<accession>A0A2T3BF45</accession>
<reference evidence="3 4" key="1">
    <citation type="journal article" date="2018" name="New Phytol.">
        <title>Comparative genomics and transcriptomics depict ericoid mycorrhizal fungi as versatile saprotrophs and plant mutualists.</title>
        <authorList>
            <person name="Martino E."/>
            <person name="Morin E."/>
            <person name="Grelet G.A."/>
            <person name="Kuo A."/>
            <person name="Kohler A."/>
            <person name="Daghino S."/>
            <person name="Barry K.W."/>
            <person name="Cichocki N."/>
            <person name="Clum A."/>
            <person name="Dockter R.B."/>
            <person name="Hainaut M."/>
            <person name="Kuo R.C."/>
            <person name="LaButti K."/>
            <person name="Lindahl B.D."/>
            <person name="Lindquist E.A."/>
            <person name="Lipzen A."/>
            <person name="Khouja H.R."/>
            <person name="Magnuson J."/>
            <person name="Murat C."/>
            <person name="Ohm R.A."/>
            <person name="Singer S.W."/>
            <person name="Spatafora J.W."/>
            <person name="Wang M."/>
            <person name="Veneault-Fourrey C."/>
            <person name="Henrissat B."/>
            <person name="Grigoriev I.V."/>
            <person name="Martin F.M."/>
            <person name="Perotto S."/>
        </authorList>
    </citation>
    <scope>NUCLEOTIDE SEQUENCE [LARGE SCALE GENOMIC DNA]</scope>
    <source>
        <strain evidence="3 4">ATCC 22711</strain>
    </source>
</reference>
<feature type="compositionally biased region" description="Polar residues" evidence="1">
    <location>
        <begin position="117"/>
        <end position="131"/>
    </location>
</feature>
<feature type="compositionally biased region" description="Polar residues" evidence="1">
    <location>
        <begin position="280"/>
        <end position="293"/>
    </location>
</feature>
<dbReference type="GeneID" id="36571498"/>
<proteinExistence type="predicted"/>
<feature type="compositionally biased region" description="Basic residues" evidence="1">
    <location>
        <begin position="221"/>
        <end position="233"/>
    </location>
</feature>
<dbReference type="OrthoDB" id="5424234at2759"/>
<dbReference type="AlphaFoldDB" id="A0A2T3BF45"/>
<feature type="compositionally biased region" description="Polar residues" evidence="1">
    <location>
        <begin position="179"/>
        <end position="191"/>
    </location>
</feature>
<dbReference type="InParanoid" id="A0A2T3BF45"/>
<dbReference type="RefSeq" id="XP_024725546.1">
    <property type="nucleotide sequence ID" value="XM_024863417.1"/>
</dbReference>
<feature type="compositionally biased region" description="Polar residues" evidence="1">
    <location>
        <begin position="380"/>
        <end position="396"/>
    </location>
</feature>
<feature type="compositionally biased region" description="Basic and acidic residues" evidence="1">
    <location>
        <begin position="462"/>
        <end position="488"/>
    </location>
</feature>
<dbReference type="Pfam" id="PF08550">
    <property type="entry name" value="GATA_AreA"/>
    <property type="match status" value="1"/>
</dbReference>
<feature type="compositionally biased region" description="Low complexity" evidence="1">
    <location>
        <begin position="234"/>
        <end position="253"/>
    </location>
</feature>
<feature type="region of interest" description="Disordered" evidence="1">
    <location>
        <begin position="88"/>
        <end position="496"/>
    </location>
</feature>
<sequence>MSLILPKGIVVNNSPYIEGSIERISTEPLDLADIAKFWKVYTTTKRRLLDPTAERLENYWWRIWGSRKRELNGATIAGLFSHISHGQSFVPLRGPPNRDEGTPPMVWERTARAGPRGSSSTTVSRSHQGRPSTTSSSTTSRAPSVMPHPILKKSRGPSTTGPRPTARFISPHESEDESMSSASFNSHVTVQPPSPGSPSSKTEKKAAATSGTVSKKSPVAVRKKRPVIVRRKSSQSSSETSSKTAETTASTEPPSSPERTPPIPPESSNICSKEPPQAKLQENFSPSDRSLTPSPKKRGTTNFTDSTGSLSPTPGARQDQDEHISGPDVASFGDQGPSSALRAMENRQASGEKIPAEELAASVMKGPALAKADDRVVEGSRSTAEKSSAQSQSDGPQYSHRAHQPTPAGKQEPHDLGAIRYLSNDPKSTPSLAPTLAAATGQLDLGGDVADPAQTTSVSSPRKPDKGKGRSSEDAGPADRARSAEHSSKDRKKSSG</sequence>
<dbReference type="Proteomes" id="UP000241818">
    <property type="component" value="Unassembled WGS sequence"/>
</dbReference>
<evidence type="ECO:0000259" key="2">
    <source>
        <dbReference type="Pfam" id="PF08550"/>
    </source>
</evidence>
<dbReference type="STRING" id="857342.A0A2T3BF45"/>
<evidence type="ECO:0000313" key="4">
    <source>
        <dbReference type="Proteomes" id="UP000241818"/>
    </source>
</evidence>
<gene>
    <name evidence="3" type="ORF">M430DRAFT_162048</name>
</gene>
<dbReference type="InterPro" id="IPR013860">
    <property type="entry name" value="AreA_GATA"/>
</dbReference>
<protein>
    <recommendedName>
        <fullName evidence="2">Nitrogen regulatory protein areA GATA-like domain-containing protein</fullName>
    </recommendedName>
</protein>
<feature type="compositionally biased region" description="Low complexity" evidence="1">
    <location>
        <begin position="428"/>
        <end position="440"/>
    </location>
</feature>
<dbReference type="EMBL" id="KZ679006">
    <property type="protein sequence ID" value="PSS28021.1"/>
    <property type="molecule type" value="Genomic_DNA"/>
</dbReference>
<organism evidence="3 4">
    <name type="scientific">Amorphotheca resinae ATCC 22711</name>
    <dbReference type="NCBI Taxonomy" id="857342"/>
    <lineage>
        <taxon>Eukaryota</taxon>
        <taxon>Fungi</taxon>
        <taxon>Dikarya</taxon>
        <taxon>Ascomycota</taxon>
        <taxon>Pezizomycotina</taxon>
        <taxon>Leotiomycetes</taxon>
        <taxon>Helotiales</taxon>
        <taxon>Amorphothecaceae</taxon>
        <taxon>Amorphotheca</taxon>
    </lineage>
</organism>